<sequence>MKRGEVRIERFESALLRGNASGDPHERAVPVYLPPSYANSESRRYPMVFVLTGFTGRGRMLLNDSPWSPALPDRLDMLIANHACEEMIVVMPDAFTRFGGSQYLNSSATGRYEDHLIEELVPWADRSFRTLASPAHRGVVGKSSGGYGALVLGMRHPDVFGAVASHSGDVCFDYCYRPDIPKVCSLLQHAGGLAAFMNAFEAKLQKKHDDFTVLNLLGMAAAYSPNPATPPFGFDLPFDLESGEFRAAVWERWLAHDPLALIEAHAAALRGMRLVYLDCGTRDEWSLHLGARMLARRLTAHGVAHQHLEFDDAHMNVSYRYDESLPRIGRALTANSA</sequence>
<evidence type="ECO:0000313" key="1">
    <source>
        <dbReference type="EMBL" id="NOT33337.1"/>
    </source>
</evidence>
<dbReference type="Proteomes" id="UP000580839">
    <property type="component" value="Unassembled WGS sequence"/>
</dbReference>
<accession>A0A849SKH2</accession>
<dbReference type="PANTHER" id="PTHR48098">
    <property type="entry name" value="ENTEROCHELIN ESTERASE-RELATED"/>
    <property type="match status" value="1"/>
</dbReference>
<protein>
    <submittedName>
        <fullName evidence="1">Esterase</fullName>
    </submittedName>
</protein>
<dbReference type="GO" id="GO:0016747">
    <property type="term" value="F:acyltransferase activity, transferring groups other than amino-acyl groups"/>
    <property type="evidence" value="ECO:0007669"/>
    <property type="project" value="TreeGrafter"/>
</dbReference>
<dbReference type="InterPro" id="IPR029058">
    <property type="entry name" value="AB_hydrolase_fold"/>
</dbReference>
<dbReference type="Pfam" id="PF00756">
    <property type="entry name" value="Esterase"/>
    <property type="match status" value="1"/>
</dbReference>
<gene>
    <name evidence="1" type="ORF">HOP12_04110</name>
</gene>
<dbReference type="AlphaFoldDB" id="A0A849SKH2"/>
<dbReference type="PANTHER" id="PTHR48098:SF1">
    <property type="entry name" value="DIACYLGLYCEROL ACYLTRANSFERASE_MYCOLYLTRANSFERASE AG85A"/>
    <property type="match status" value="1"/>
</dbReference>
<name>A0A849SKH2_UNCEI</name>
<reference evidence="1 2" key="1">
    <citation type="submission" date="2020-04" db="EMBL/GenBank/DDBJ databases">
        <title>Metagenomic profiling of ammonia- and methane-oxidizing microorganisms in a Dutch drinking water treatment plant.</title>
        <authorList>
            <person name="Poghosyan L."/>
            <person name="Leucker S."/>
        </authorList>
    </citation>
    <scope>NUCLEOTIDE SEQUENCE [LARGE SCALE GENOMIC DNA]</scope>
    <source>
        <strain evidence="1">S-RSF-IL-03</strain>
    </source>
</reference>
<proteinExistence type="predicted"/>
<dbReference type="EMBL" id="JABFRW010000043">
    <property type="protein sequence ID" value="NOT33337.1"/>
    <property type="molecule type" value="Genomic_DNA"/>
</dbReference>
<comment type="caution">
    <text evidence="1">The sequence shown here is derived from an EMBL/GenBank/DDBJ whole genome shotgun (WGS) entry which is preliminary data.</text>
</comment>
<organism evidence="1 2">
    <name type="scientific">Eiseniibacteriota bacterium</name>
    <dbReference type="NCBI Taxonomy" id="2212470"/>
    <lineage>
        <taxon>Bacteria</taxon>
        <taxon>Candidatus Eiseniibacteriota</taxon>
    </lineage>
</organism>
<dbReference type="SUPFAM" id="SSF53474">
    <property type="entry name" value="alpha/beta-Hydrolases"/>
    <property type="match status" value="1"/>
</dbReference>
<dbReference type="InterPro" id="IPR050583">
    <property type="entry name" value="Mycobacterial_A85_antigen"/>
</dbReference>
<dbReference type="Gene3D" id="3.40.50.1820">
    <property type="entry name" value="alpha/beta hydrolase"/>
    <property type="match status" value="1"/>
</dbReference>
<evidence type="ECO:0000313" key="2">
    <source>
        <dbReference type="Proteomes" id="UP000580839"/>
    </source>
</evidence>
<dbReference type="InterPro" id="IPR000801">
    <property type="entry name" value="Esterase-like"/>
</dbReference>